<comment type="function">
    <text evidence="1 13">Converts 2,5-diamino-6-(ribosylamino)-4(3h)-pyrimidinone 5'-phosphate into 5-amino-6-(ribosylamino)-2,4(1h,3h)-pyrimidinedione 5'-phosphate.</text>
</comment>
<feature type="binding site" evidence="15">
    <location>
        <position position="217"/>
    </location>
    <ligand>
        <name>NADP(+)</name>
        <dbReference type="ChEBI" id="CHEBI:58349"/>
    </ligand>
</feature>
<dbReference type="NCBIfam" id="TIGR00326">
    <property type="entry name" value="eubact_ribD"/>
    <property type="match status" value="1"/>
</dbReference>
<feature type="binding site" evidence="15">
    <location>
        <position position="225"/>
    </location>
    <ligand>
        <name>substrate</name>
    </ligand>
</feature>
<feature type="binding site" evidence="15">
    <location>
        <position position="303"/>
    </location>
    <ligand>
        <name>substrate</name>
    </ligand>
</feature>
<dbReference type="GO" id="GO:0008835">
    <property type="term" value="F:diaminohydroxyphosphoribosylaminopyrimidine deaminase activity"/>
    <property type="evidence" value="ECO:0007669"/>
    <property type="project" value="UniProtKB-EC"/>
</dbReference>
<feature type="binding site" evidence="15">
    <location>
        <begin position="305"/>
        <end position="311"/>
    </location>
    <ligand>
        <name>NADP(+)</name>
        <dbReference type="ChEBI" id="CHEBI:58349"/>
    </ligand>
</feature>
<dbReference type="Pfam" id="PF01872">
    <property type="entry name" value="RibD_C"/>
    <property type="match status" value="1"/>
</dbReference>
<evidence type="ECO:0000256" key="9">
    <source>
        <dbReference type="ARBA" id="ARBA00022833"/>
    </source>
</evidence>
<evidence type="ECO:0000259" key="17">
    <source>
        <dbReference type="PROSITE" id="PS51747"/>
    </source>
</evidence>
<evidence type="ECO:0000256" key="14">
    <source>
        <dbReference type="PIRSR" id="PIRSR006769-1"/>
    </source>
</evidence>
<feature type="binding site" evidence="15">
    <location>
        <position position="228"/>
    </location>
    <ligand>
        <name>substrate</name>
    </ligand>
</feature>
<dbReference type="InterPro" id="IPR050765">
    <property type="entry name" value="Riboflavin_Biosynth_HTPR"/>
</dbReference>
<dbReference type="PANTHER" id="PTHR38011:SF7">
    <property type="entry name" value="2,5-DIAMINO-6-RIBOSYLAMINO-4(3H)-PYRIMIDINONE 5'-PHOSPHATE REDUCTASE"/>
    <property type="match status" value="1"/>
</dbReference>
<dbReference type="PROSITE" id="PS51747">
    <property type="entry name" value="CYT_DCMP_DEAMINASES_2"/>
    <property type="match status" value="1"/>
</dbReference>
<evidence type="ECO:0000313" key="19">
    <source>
        <dbReference type="Proteomes" id="UP000319040"/>
    </source>
</evidence>
<dbReference type="AlphaFoldDB" id="A0A521CJ07"/>
<dbReference type="Gene3D" id="3.40.430.10">
    <property type="entry name" value="Dihydrofolate Reductase, subunit A"/>
    <property type="match status" value="1"/>
</dbReference>
<dbReference type="Gene3D" id="3.40.140.10">
    <property type="entry name" value="Cytidine Deaminase, domain 2"/>
    <property type="match status" value="1"/>
</dbReference>
<dbReference type="InterPro" id="IPR016192">
    <property type="entry name" value="APOBEC/CMP_deaminase_Zn-bd"/>
</dbReference>
<feature type="domain" description="CMP/dCMP-type deaminase" evidence="17">
    <location>
        <begin position="15"/>
        <end position="138"/>
    </location>
</feature>
<feature type="binding site" evidence="15">
    <location>
        <position position="205"/>
    </location>
    <ligand>
        <name>substrate</name>
    </ligand>
</feature>
<evidence type="ECO:0000256" key="15">
    <source>
        <dbReference type="PIRSR" id="PIRSR006769-2"/>
    </source>
</evidence>
<keyword evidence="19" id="KW-1185">Reference proteome</keyword>
<dbReference type="RefSeq" id="WP_246095525.1">
    <property type="nucleotide sequence ID" value="NZ_FXTB01000003.1"/>
</dbReference>
<protein>
    <recommendedName>
        <fullName evidence="13">Riboflavin biosynthesis protein RibD</fullName>
    </recommendedName>
    <domain>
        <recommendedName>
            <fullName evidence="13">Diaminohydroxyphosphoribosylaminopyrimidine deaminase</fullName>
            <shortName evidence="13">DRAP deaminase</shortName>
            <ecNumber evidence="13">3.5.4.26</ecNumber>
        </recommendedName>
        <alternativeName>
            <fullName evidence="13">Riboflavin-specific deaminase</fullName>
        </alternativeName>
    </domain>
    <domain>
        <recommendedName>
            <fullName evidence="13">5-amino-6-(5-phosphoribosylamino)uracil reductase</fullName>
            <ecNumber evidence="13">1.1.1.193</ecNumber>
        </recommendedName>
        <alternativeName>
            <fullName evidence="13">HTP reductase</fullName>
        </alternativeName>
    </domain>
</protein>
<keyword evidence="6 13" id="KW-0686">Riboflavin biosynthesis</keyword>
<dbReference type="Proteomes" id="UP000319040">
    <property type="component" value="Unassembled WGS sequence"/>
</dbReference>
<gene>
    <name evidence="18" type="ORF">SAMN06265379_103195</name>
</gene>
<keyword evidence="8 13" id="KW-0378">Hydrolase</keyword>
<dbReference type="SUPFAM" id="SSF53597">
    <property type="entry name" value="Dihydrofolate reductase-like"/>
    <property type="match status" value="1"/>
</dbReference>
<keyword evidence="12" id="KW-0511">Multifunctional enzyme</keyword>
<dbReference type="InterPro" id="IPR024072">
    <property type="entry name" value="DHFR-like_dom_sf"/>
</dbReference>
<keyword evidence="10 13" id="KW-0521">NADP</keyword>
<evidence type="ECO:0000256" key="3">
    <source>
        <dbReference type="ARBA" id="ARBA00004910"/>
    </source>
</evidence>
<dbReference type="EMBL" id="FXTB01000003">
    <property type="protein sequence ID" value="SMO59453.1"/>
    <property type="molecule type" value="Genomic_DNA"/>
</dbReference>
<keyword evidence="7 13" id="KW-0479">Metal-binding</keyword>
<proteinExistence type="inferred from homology"/>
<evidence type="ECO:0000256" key="8">
    <source>
        <dbReference type="ARBA" id="ARBA00022801"/>
    </source>
</evidence>
<dbReference type="InterPro" id="IPR002734">
    <property type="entry name" value="RibDG_C"/>
</dbReference>
<evidence type="ECO:0000313" key="18">
    <source>
        <dbReference type="EMBL" id="SMO59453.1"/>
    </source>
</evidence>
<evidence type="ECO:0000256" key="12">
    <source>
        <dbReference type="ARBA" id="ARBA00023268"/>
    </source>
</evidence>
<dbReference type="FunFam" id="3.40.140.10:FF:000025">
    <property type="entry name" value="Riboflavin biosynthesis protein RibD"/>
    <property type="match status" value="1"/>
</dbReference>
<feature type="binding site" evidence="16">
    <location>
        <position position="100"/>
    </location>
    <ligand>
        <name>Zn(2+)</name>
        <dbReference type="ChEBI" id="CHEBI:29105"/>
        <note>catalytic</note>
    </ligand>
</feature>
<organism evidence="18 19">
    <name type="scientific">Saccharicrinis carchari</name>
    <dbReference type="NCBI Taxonomy" id="1168039"/>
    <lineage>
        <taxon>Bacteria</taxon>
        <taxon>Pseudomonadati</taxon>
        <taxon>Bacteroidota</taxon>
        <taxon>Bacteroidia</taxon>
        <taxon>Marinilabiliales</taxon>
        <taxon>Marinilabiliaceae</taxon>
        <taxon>Saccharicrinis</taxon>
    </lineage>
</organism>
<dbReference type="EC" id="1.1.1.193" evidence="13"/>
<comment type="catalytic activity">
    <reaction evidence="13">
        <text>5-amino-6-(5-phospho-D-ribitylamino)uracil + NADP(+) = 5-amino-6-(5-phospho-D-ribosylamino)uracil + NADPH + H(+)</text>
        <dbReference type="Rhea" id="RHEA:17845"/>
        <dbReference type="ChEBI" id="CHEBI:15378"/>
        <dbReference type="ChEBI" id="CHEBI:57783"/>
        <dbReference type="ChEBI" id="CHEBI:58349"/>
        <dbReference type="ChEBI" id="CHEBI:58421"/>
        <dbReference type="ChEBI" id="CHEBI:58453"/>
        <dbReference type="EC" id="1.1.1.193"/>
    </reaction>
</comment>
<comment type="similarity">
    <text evidence="4 13">In the N-terminal section; belongs to the cytidine and deoxycytidylate deaminase family.</text>
</comment>
<dbReference type="PIRSF" id="PIRSF006769">
    <property type="entry name" value="RibD"/>
    <property type="match status" value="1"/>
</dbReference>
<feature type="active site" description="Proton donor" evidence="14">
    <location>
        <position position="66"/>
    </location>
</feature>
<dbReference type="CDD" id="cd01284">
    <property type="entry name" value="Riboflavin_deaminase-reductase"/>
    <property type="match status" value="1"/>
</dbReference>
<sequence>MIIFKNPWVRILFINMDEKYMQRCLQLAKIGLGNTYPNPMVGSVIVHGGKIIGEGFHHKAGEAHAEVNAIRSVHNKELLKESTLYVNLEPCAHYGKTPPCALLIQQSGIPRVVIGCTDSFSQVAGKGISLLRDAGVDVTVGLLEKESRELNKRFFTFHEKRRPYIILKWAQTLDGFIDVNRSRDNYGQPTWITNNISKKLVHKWRSQEQAILVGVKTALKDNPSLTTREWAGQSPVRILIDRHGIIPKSFRILNGEVPSIVFTAKKRTDEKNIRYVPISLTQDLVPQILNALYEFNLQSLIVEGGRQVLQSFIDANYWDEAHLFVGHKMFVSGVKAPKISGSIMLEEKLDDTRLFYYRNYMAR</sequence>
<dbReference type="SUPFAM" id="SSF53927">
    <property type="entry name" value="Cytidine deaminase-like"/>
    <property type="match status" value="1"/>
</dbReference>
<feature type="binding site" evidence="16">
    <location>
        <position position="91"/>
    </location>
    <ligand>
        <name>Zn(2+)</name>
        <dbReference type="ChEBI" id="CHEBI:29105"/>
        <note>catalytic</note>
    </ligand>
</feature>
<evidence type="ECO:0000256" key="6">
    <source>
        <dbReference type="ARBA" id="ARBA00022619"/>
    </source>
</evidence>
<evidence type="ECO:0000256" key="1">
    <source>
        <dbReference type="ARBA" id="ARBA00002151"/>
    </source>
</evidence>
<evidence type="ECO:0000256" key="10">
    <source>
        <dbReference type="ARBA" id="ARBA00022857"/>
    </source>
</evidence>
<dbReference type="EC" id="3.5.4.26" evidence="13"/>
<dbReference type="InterPro" id="IPR016193">
    <property type="entry name" value="Cytidine_deaminase-like"/>
</dbReference>
<comment type="catalytic activity">
    <reaction evidence="13">
        <text>2,5-diamino-6-hydroxy-4-(5-phosphoribosylamino)-pyrimidine + H2O + H(+) = 5-amino-6-(5-phospho-D-ribosylamino)uracil + NH4(+)</text>
        <dbReference type="Rhea" id="RHEA:21868"/>
        <dbReference type="ChEBI" id="CHEBI:15377"/>
        <dbReference type="ChEBI" id="CHEBI:15378"/>
        <dbReference type="ChEBI" id="CHEBI:28938"/>
        <dbReference type="ChEBI" id="CHEBI:58453"/>
        <dbReference type="ChEBI" id="CHEBI:58614"/>
        <dbReference type="EC" id="3.5.4.26"/>
    </reaction>
</comment>
<dbReference type="InterPro" id="IPR002125">
    <property type="entry name" value="CMP_dCMP_dom"/>
</dbReference>
<comment type="similarity">
    <text evidence="5 13">In the C-terminal section; belongs to the HTP reductase family.</text>
</comment>
<feature type="binding site" evidence="15">
    <location>
        <position position="221"/>
    </location>
    <ligand>
        <name>NADP(+)</name>
        <dbReference type="ChEBI" id="CHEBI:58349"/>
    </ligand>
</feature>
<feature type="binding site" evidence="16">
    <location>
        <position position="64"/>
    </location>
    <ligand>
        <name>Zn(2+)</name>
        <dbReference type="ChEBI" id="CHEBI:29105"/>
        <note>catalytic</note>
    </ligand>
</feature>
<evidence type="ECO:0000256" key="7">
    <source>
        <dbReference type="ARBA" id="ARBA00022723"/>
    </source>
</evidence>
<dbReference type="GO" id="GO:0008270">
    <property type="term" value="F:zinc ion binding"/>
    <property type="evidence" value="ECO:0007669"/>
    <property type="project" value="InterPro"/>
</dbReference>
<evidence type="ECO:0000256" key="16">
    <source>
        <dbReference type="PIRSR" id="PIRSR006769-3"/>
    </source>
</evidence>
<dbReference type="GO" id="GO:0009231">
    <property type="term" value="P:riboflavin biosynthetic process"/>
    <property type="evidence" value="ECO:0007669"/>
    <property type="project" value="UniProtKB-UniPathway"/>
</dbReference>
<comment type="cofactor">
    <cofactor evidence="13 16">
        <name>Zn(2+)</name>
        <dbReference type="ChEBI" id="CHEBI:29105"/>
    </cofactor>
    <text evidence="13 16">Binds 1 zinc ion.</text>
</comment>
<evidence type="ECO:0000256" key="13">
    <source>
        <dbReference type="PIRNR" id="PIRNR006769"/>
    </source>
</evidence>
<accession>A0A521CJ07</accession>
<reference evidence="18 19" key="1">
    <citation type="submission" date="2017-05" db="EMBL/GenBank/DDBJ databases">
        <authorList>
            <person name="Varghese N."/>
            <person name="Submissions S."/>
        </authorList>
    </citation>
    <scope>NUCLEOTIDE SEQUENCE [LARGE SCALE GENOMIC DNA]</scope>
    <source>
        <strain evidence="18 19">DSM 27040</strain>
    </source>
</reference>
<dbReference type="InterPro" id="IPR004794">
    <property type="entry name" value="Eubact_RibD"/>
</dbReference>
<feature type="binding site" evidence="15">
    <location>
        <position position="191"/>
    </location>
    <ligand>
        <name>NADP(+)</name>
        <dbReference type="ChEBI" id="CHEBI:58349"/>
    </ligand>
</feature>
<evidence type="ECO:0000256" key="4">
    <source>
        <dbReference type="ARBA" id="ARBA00005259"/>
    </source>
</evidence>
<feature type="binding site" evidence="15">
    <location>
        <position position="170"/>
    </location>
    <ligand>
        <name>NADP(+)</name>
        <dbReference type="ChEBI" id="CHEBI:58349"/>
    </ligand>
</feature>
<evidence type="ECO:0000256" key="5">
    <source>
        <dbReference type="ARBA" id="ARBA00007417"/>
    </source>
</evidence>
<evidence type="ECO:0000256" key="2">
    <source>
        <dbReference type="ARBA" id="ARBA00004882"/>
    </source>
</evidence>
<keyword evidence="9 13" id="KW-0862">Zinc</keyword>
<dbReference type="GO" id="GO:0008703">
    <property type="term" value="F:5-amino-6-(5-phosphoribosylamino)uracil reductase activity"/>
    <property type="evidence" value="ECO:0007669"/>
    <property type="project" value="UniProtKB-EC"/>
</dbReference>
<dbReference type="PROSITE" id="PS00903">
    <property type="entry name" value="CYT_DCMP_DEAMINASES_1"/>
    <property type="match status" value="1"/>
</dbReference>
<keyword evidence="11 13" id="KW-0560">Oxidoreductase</keyword>
<name>A0A521CJ07_SACCC</name>
<comment type="pathway">
    <text evidence="3 13">Cofactor biosynthesis; riboflavin biosynthesis; 5-amino-6-(D-ribitylamino)uracil from GTP: step 3/4.</text>
</comment>
<comment type="pathway">
    <text evidence="2 13">Cofactor biosynthesis; riboflavin biosynthesis; 5-amino-6-(D-ribitylamino)uracil from GTP: step 2/4.</text>
</comment>
<dbReference type="Pfam" id="PF00383">
    <property type="entry name" value="dCMP_cyt_deam_1"/>
    <property type="match status" value="1"/>
</dbReference>
<evidence type="ECO:0000256" key="11">
    <source>
        <dbReference type="ARBA" id="ARBA00023002"/>
    </source>
</evidence>
<dbReference type="PANTHER" id="PTHR38011">
    <property type="entry name" value="DIHYDROFOLATE REDUCTASE FAMILY PROTEIN (AFU_ORTHOLOGUE AFUA_8G06820)"/>
    <property type="match status" value="1"/>
</dbReference>
<dbReference type="UniPathway" id="UPA00275">
    <property type="reaction ID" value="UER00401"/>
</dbReference>